<sequence length="208" mass="20879">MSLLLGPPGSGVQWAWVCGILLLLVAGVVPPVSAQQTVTAYLGEEIPLSGASTGSETVYLFVTGPNLPAGGGSLESPFDPVVTGEPETFTTAPVRGDDTWSVRWDTAGTGLDGGKYSVYIVDAPVGRRDLAGHSYAVVPVVLIGPGSVGVVETPAAETTAELTTTPTPSPTGLPATAPTPAATPAPAPLAGTIAACIIVGALLAMRHR</sequence>
<feature type="region of interest" description="Disordered" evidence="1">
    <location>
        <begin position="159"/>
        <end position="183"/>
    </location>
</feature>
<dbReference type="EMBL" id="LHQS01000002">
    <property type="protein sequence ID" value="RXE55777.1"/>
    <property type="molecule type" value="Genomic_DNA"/>
</dbReference>
<organism evidence="3 4">
    <name type="scientific">Methanoculleus taiwanensis</name>
    <dbReference type="NCBI Taxonomy" id="1550565"/>
    <lineage>
        <taxon>Archaea</taxon>
        <taxon>Methanobacteriati</taxon>
        <taxon>Methanobacteriota</taxon>
        <taxon>Stenosarchaea group</taxon>
        <taxon>Methanomicrobia</taxon>
        <taxon>Methanomicrobiales</taxon>
        <taxon>Methanomicrobiaceae</taxon>
        <taxon>Methanoculleus</taxon>
    </lineage>
</organism>
<evidence type="ECO:0000313" key="3">
    <source>
        <dbReference type="EMBL" id="RXE55777.1"/>
    </source>
</evidence>
<dbReference type="AlphaFoldDB" id="A0A498H066"/>
<comment type="caution">
    <text evidence="3">The sequence shown here is derived from an EMBL/GenBank/DDBJ whole genome shotgun (WGS) entry which is preliminary data.</text>
</comment>
<name>A0A498H066_9EURY</name>
<keyword evidence="2" id="KW-1133">Transmembrane helix</keyword>
<feature type="compositionally biased region" description="Low complexity" evidence="1">
    <location>
        <begin position="159"/>
        <end position="180"/>
    </location>
</feature>
<reference evidence="3 4" key="1">
    <citation type="journal article" date="2015" name="Int. J. Syst. Evol. Microbiol.">
        <title>Methanoculleus taiwanensis sp. nov., a methanogen isolated from deep marine sediment at the deformation front area near Taiwan.</title>
        <authorList>
            <person name="Weng C.Y."/>
            <person name="Chen S.C."/>
            <person name="Lai M.C."/>
            <person name="Wu S.Y."/>
            <person name="Lin S."/>
            <person name="Yang T.F."/>
            <person name="Chen P.C."/>
        </authorList>
    </citation>
    <scope>NUCLEOTIDE SEQUENCE [LARGE SCALE GENOMIC DNA]</scope>
    <source>
        <strain evidence="3 4">CYW4</strain>
    </source>
</reference>
<proteinExistence type="predicted"/>
<feature type="transmembrane region" description="Helical" evidence="2">
    <location>
        <begin position="187"/>
        <end position="205"/>
    </location>
</feature>
<accession>A0A498H066</accession>
<keyword evidence="4" id="KW-1185">Reference proteome</keyword>
<gene>
    <name evidence="3" type="ORF">ABH15_05985</name>
</gene>
<evidence type="ECO:0000256" key="2">
    <source>
        <dbReference type="SAM" id="Phobius"/>
    </source>
</evidence>
<keyword evidence="2" id="KW-0812">Transmembrane</keyword>
<dbReference type="Proteomes" id="UP000290932">
    <property type="component" value="Unassembled WGS sequence"/>
</dbReference>
<protein>
    <submittedName>
        <fullName evidence="3">Uncharacterized protein</fullName>
    </submittedName>
</protein>
<dbReference type="RefSeq" id="WP_128693473.1">
    <property type="nucleotide sequence ID" value="NZ_LHQS01000002.1"/>
</dbReference>
<evidence type="ECO:0000313" key="4">
    <source>
        <dbReference type="Proteomes" id="UP000290932"/>
    </source>
</evidence>
<dbReference type="OrthoDB" id="112164at2157"/>
<evidence type="ECO:0000256" key="1">
    <source>
        <dbReference type="SAM" id="MobiDB-lite"/>
    </source>
</evidence>
<keyword evidence="2" id="KW-0472">Membrane</keyword>